<dbReference type="Proteomes" id="UP000249254">
    <property type="component" value="Unassembled WGS sequence"/>
</dbReference>
<dbReference type="OrthoDB" id="7204693at2"/>
<protein>
    <submittedName>
        <fullName evidence="1">Uncharacterized protein</fullName>
    </submittedName>
</protein>
<keyword evidence="2" id="KW-1185">Reference proteome</keyword>
<sequence>MEKIFVVKRVARKLWSTEAAIDGAMKEASELLAESLQAQRDVKLSPVSADAAQTKLMEAIKALSEARTAIVAAHGELDQIKDGLGIRTTLGGVQKLSVFLENTDEVRLQDVG</sequence>
<name>A0A328ALQ7_9CAUL</name>
<gene>
    <name evidence="1" type="ORF">DJ017_04220</name>
</gene>
<dbReference type="EMBL" id="QFYQ01000001">
    <property type="protein sequence ID" value="RAK53788.1"/>
    <property type="molecule type" value="Genomic_DNA"/>
</dbReference>
<proteinExistence type="predicted"/>
<accession>A0A328ALQ7</accession>
<dbReference type="RefSeq" id="WP_111527539.1">
    <property type="nucleotide sequence ID" value="NZ_JBHRSG010000005.1"/>
</dbReference>
<organism evidence="1 2">
    <name type="scientific">Phenylobacterium soli</name>
    <dbReference type="NCBI Taxonomy" id="2170551"/>
    <lineage>
        <taxon>Bacteria</taxon>
        <taxon>Pseudomonadati</taxon>
        <taxon>Pseudomonadota</taxon>
        <taxon>Alphaproteobacteria</taxon>
        <taxon>Caulobacterales</taxon>
        <taxon>Caulobacteraceae</taxon>
        <taxon>Phenylobacterium</taxon>
    </lineage>
</organism>
<reference evidence="2" key="1">
    <citation type="submission" date="2018-05" db="EMBL/GenBank/DDBJ databases">
        <authorList>
            <person name="Li X."/>
        </authorList>
    </citation>
    <scope>NUCLEOTIDE SEQUENCE [LARGE SCALE GENOMIC DNA]</scope>
    <source>
        <strain evidence="2">LX32</strain>
    </source>
</reference>
<evidence type="ECO:0000313" key="2">
    <source>
        <dbReference type="Proteomes" id="UP000249254"/>
    </source>
</evidence>
<dbReference type="AlphaFoldDB" id="A0A328ALQ7"/>
<evidence type="ECO:0000313" key="1">
    <source>
        <dbReference type="EMBL" id="RAK53788.1"/>
    </source>
</evidence>
<comment type="caution">
    <text evidence="1">The sequence shown here is derived from an EMBL/GenBank/DDBJ whole genome shotgun (WGS) entry which is preliminary data.</text>
</comment>